<evidence type="ECO:0000259" key="4">
    <source>
        <dbReference type="PROSITE" id="PS50887"/>
    </source>
</evidence>
<feature type="domain" description="GGDEF" evidence="4">
    <location>
        <begin position="202"/>
        <end position="335"/>
    </location>
</feature>
<comment type="cofactor">
    <cofactor evidence="1">
        <name>Mg(2+)</name>
        <dbReference type="ChEBI" id="CHEBI:18420"/>
    </cofactor>
</comment>
<feature type="transmembrane region" description="Helical" evidence="3">
    <location>
        <begin position="12"/>
        <end position="31"/>
    </location>
</feature>
<dbReference type="PROSITE" id="PS50887">
    <property type="entry name" value="GGDEF"/>
    <property type="match status" value="1"/>
</dbReference>
<dbReference type="CDD" id="cd01949">
    <property type="entry name" value="GGDEF"/>
    <property type="match status" value="1"/>
</dbReference>
<dbReference type="GO" id="GO:1902201">
    <property type="term" value="P:negative regulation of bacterial-type flagellum-dependent cell motility"/>
    <property type="evidence" value="ECO:0007669"/>
    <property type="project" value="TreeGrafter"/>
</dbReference>
<keyword evidence="3" id="KW-0472">Membrane</keyword>
<gene>
    <name evidence="5" type="ORF">IB286_14385</name>
</gene>
<evidence type="ECO:0000256" key="3">
    <source>
        <dbReference type="SAM" id="Phobius"/>
    </source>
</evidence>
<name>A0A927C5Z1_9GAMM</name>
<evidence type="ECO:0000256" key="1">
    <source>
        <dbReference type="ARBA" id="ARBA00001946"/>
    </source>
</evidence>
<organism evidence="5 6">
    <name type="scientific">Spongiibacter pelagi</name>
    <dbReference type="NCBI Taxonomy" id="2760804"/>
    <lineage>
        <taxon>Bacteria</taxon>
        <taxon>Pseudomonadati</taxon>
        <taxon>Pseudomonadota</taxon>
        <taxon>Gammaproteobacteria</taxon>
        <taxon>Cellvibrionales</taxon>
        <taxon>Spongiibacteraceae</taxon>
        <taxon>Spongiibacter</taxon>
    </lineage>
</organism>
<feature type="transmembrane region" description="Helical" evidence="3">
    <location>
        <begin position="140"/>
        <end position="157"/>
    </location>
</feature>
<dbReference type="InterPro" id="IPR000160">
    <property type="entry name" value="GGDEF_dom"/>
</dbReference>
<reference evidence="5" key="1">
    <citation type="submission" date="2020-09" db="EMBL/GenBank/DDBJ databases">
        <authorList>
            <person name="Yoon J.-W."/>
        </authorList>
    </citation>
    <scope>NUCLEOTIDE SEQUENCE</scope>
    <source>
        <strain evidence="5">KMU-158</strain>
    </source>
</reference>
<dbReference type="InterPro" id="IPR048435">
    <property type="entry name" value="MASE6"/>
</dbReference>
<dbReference type="PANTHER" id="PTHR45138:SF24">
    <property type="entry name" value="DIGUANYLATE CYCLASE DGCC-RELATED"/>
    <property type="match status" value="1"/>
</dbReference>
<dbReference type="Pfam" id="PF00990">
    <property type="entry name" value="GGDEF"/>
    <property type="match status" value="1"/>
</dbReference>
<dbReference type="NCBIfam" id="TIGR00254">
    <property type="entry name" value="GGDEF"/>
    <property type="match status" value="1"/>
</dbReference>
<dbReference type="SUPFAM" id="SSF55073">
    <property type="entry name" value="Nucleotide cyclase"/>
    <property type="match status" value="1"/>
</dbReference>
<dbReference type="Proteomes" id="UP000610558">
    <property type="component" value="Unassembled WGS sequence"/>
</dbReference>
<evidence type="ECO:0000256" key="2">
    <source>
        <dbReference type="ARBA" id="ARBA00012528"/>
    </source>
</evidence>
<dbReference type="GO" id="GO:0052621">
    <property type="term" value="F:diguanylate cyclase activity"/>
    <property type="evidence" value="ECO:0007669"/>
    <property type="project" value="UniProtKB-EC"/>
</dbReference>
<proteinExistence type="predicted"/>
<dbReference type="InterPro" id="IPR029787">
    <property type="entry name" value="Nucleotide_cyclase"/>
</dbReference>
<dbReference type="PANTHER" id="PTHR45138">
    <property type="entry name" value="REGULATORY COMPONENTS OF SENSORY TRANSDUCTION SYSTEM"/>
    <property type="match status" value="1"/>
</dbReference>
<dbReference type="InterPro" id="IPR043128">
    <property type="entry name" value="Rev_trsase/Diguanyl_cyclase"/>
</dbReference>
<keyword evidence="3" id="KW-0812">Transmembrane</keyword>
<accession>A0A927C5Z1</accession>
<dbReference type="RefSeq" id="WP_190766734.1">
    <property type="nucleotide sequence ID" value="NZ_JACXLD010000014.1"/>
</dbReference>
<protein>
    <recommendedName>
        <fullName evidence="2">diguanylate cyclase</fullName>
        <ecNumber evidence="2">2.7.7.65</ecNumber>
    </recommendedName>
</protein>
<dbReference type="EMBL" id="JACXLD010000014">
    <property type="protein sequence ID" value="MBD2860186.1"/>
    <property type="molecule type" value="Genomic_DNA"/>
</dbReference>
<dbReference type="GO" id="GO:0005886">
    <property type="term" value="C:plasma membrane"/>
    <property type="evidence" value="ECO:0007669"/>
    <property type="project" value="TreeGrafter"/>
</dbReference>
<dbReference type="FunFam" id="3.30.70.270:FF:000001">
    <property type="entry name" value="Diguanylate cyclase domain protein"/>
    <property type="match status" value="1"/>
</dbReference>
<dbReference type="EC" id="2.7.7.65" evidence="2"/>
<dbReference type="AlphaFoldDB" id="A0A927C5Z1"/>
<dbReference type="InterPro" id="IPR050469">
    <property type="entry name" value="Diguanylate_Cyclase"/>
</dbReference>
<dbReference type="SMART" id="SM00267">
    <property type="entry name" value="GGDEF"/>
    <property type="match status" value="1"/>
</dbReference>
<comment type="caution">
    <text evidence="5">The sequence shown here is derived from an EMBL/GenBank/DDBJ whole genome shotgun (WGS) entry which is preliminary data.</text>
</comment>
<evidence type="ECO:0000313" key="5">
    <source>
        <dbReference type="EMBL" id="MBD2860186.1"/>
    </source>
</evidence>
<feature type="transmembrane region" description="Helical" evidence="3">
    <location>
        <begin position="109"/>
        <end position="128"/>
    </location>
</feature>
<sequence length="339" mass="37989">MNQSHEFRREVLKWLCLVAFLGATTMGVLDFRRGQPSISVLEIGFGIWGLMLYLFLDRAKNLVPWSLTLLLPFSLLIVYANAKIESTQTTFVWVQTIPVFSYLMLGRRWGLLFSIIFVTLGIVFYLPRLSPNPADFITELLDLGLASLVIVGFAHIYDRSRDEAFSLLVDQAEEDALTGIKNRRGFEITLKDVARTAKRQQLAISVAVIDLDHFKRINDQYGHAIGDKALCHAVDFIRARTRSSDVLGRLGGEEFAICMLGCTAEQCIKQLDQLRQAFAETPLQTDDLIIAMSFSAGVAQLGVDGDDLFSLFKIADRRLYRAKDSGRNRVVGKETGKGD</sequence>
<dbReference type="GO" id="GO:0043709">
    <property type="term" value="P:cell adhesion involved in single-species biofilm formation"/>
    <property type="evidence" value="ECO:0007669"/>
    <property type="project" value="TreeGrafter"/>
</dbReference>
<dbReference type="Pfam" id="PF20966">
    <property type="entry name" value="MASE6"/>
    <property type="match status" value="1"/>
</dbReference>
<feature type="transmembrane region" description="Helical" evidence="3">
    <location>
        <begin position="62"/>
        <end position="82"/>
    </location>
</feature>
<keyword evidence="6" id="KW-1185">Reference proteome</keyword>
<feature type="transmembrane region" description="Helical" evidence="3">
    <location>
        <begin position="38"/>
        <end position="56"/>
    </location>
</feature>
<evidence type="ECO:0000313" key="6">
    <source>
        <dbReference type="Proteomes" id="UP000610558"/>
    </source>
</evidence>
<dbReference type="Gene3D" id="3.30.70.270">
    <property type="match status" value="1"/>
</dbReference>
<keyword evidence="3" id="KW-1133">Transmembrane helix</keyword>